<sequence>MKIGQTVRAKFKTLPVERAKSERSSVELCPMRTGRVTWVHPKGRFITVTTKTLGGYVTENFLPGEVRAV</sequence>
<dbReference type="EMBL" id="BK015888">
    <property type="protein sequence ID" value="DAD71846.1"/>
    <property type="molecule type" value="Genomic_DNA"/>
</dbReference>
<proteinExistence type="predicted"/>
<accession>A0A8S5LPH3</accession>
<protein>
    <submittedName>
        <fullName evidence="1">Uncharacterized protein</fullName>
    </submittedName>
</protein>
<organism evidence="1">
    <name type="scientific">Siphoviridae sp. ctoiW10</name>
    <dbReference type="NCBI Taxonomy" id="2827592"/>
    <lineage>
        <taxon>Viruses</taxon>
        <taxon>Duplodnaviria</taxon>
        <taxon>Heunggongvirae</taxon>
        <taxon>Uroviricota</taxon>
        <taxon>Caudoviricetes</taxon>
    </lineage>
</organism>
<name>A0A8S5LPH3_9CAUD</name>
<reference evidence="1" key="1">
    <citation type="journal article" date="2021" name="Proc. Natl. Acad. Sci. U.S.A.">
        <title>A Catalog of Tens of Thousands of Viruses from Human Metagenomes Reveals Hidden Associations with Chronic Diseases.</title>
        <authorList>
            <person name="Tisza M.J."/>
            <person name="Buck C.B."/>
        </authorList>
    </citation>
    <scope>NUCLEOTIDE SEQUENCE</scope>
    <source>
        <strain evidence="1">CtoiW10</strain>
    </source>
</reference>
<evidence type="ECO:0000313" key="1">
    <source>
        <dbReference type="EMBL" id="DAD71846.1"/>
    </source>
</evidence>